<dbReference type="GO" id="GO:0003677">
    <property type="term" value="F:DNA binding"/>
    <property type="evidence" value="ECO:0007669"/>
    <property type="project" value="UniProtKB-KW"/>
</dbReference>
<keyword evidence="2" id="KW-0805">Transcription regulation</keyword>
<dbReference type="EMBL" id="CP034279">
    <property type="protein sequence ID" value="QGV77552.1"/>
    <property type="molecule type" value="Genomic_DNA"/>
</dbReference>
<dbReference type="PROSITE" id="PS50043">
    <property type="entry name" value="HTH_LUXR_2"/>
    <property type="match status" value="1"/>
</dbReference>
<dbReference type="Pfam" id="PF00196">
    <property type="entry name" value="GerE"/>
    <property type="match status" value="1"/>
</dbReference>
<proteinExistence type="predicted"/>
<dbReference type="InterPro" id="IPR039420">
    <property type="entry name" value="WalR-like"/>
</dbReference>
<evidence type="ECO:0000259" key="7">
    <source>
        <dbReference type="PROSITE" id="PS50110"/>
    </source>
</evidence>
<dbReference type="SUPFAM" id="SSF52172">
    <property type="entry name" value="CheY-like"/>
    <property type="match status" value="1"/>
</dbReference>
<dbReference type="GO" id="GO:0006355">
    <property type="term" value="P:regulation of DNA-templated transcription"/>
    <property type="evidence" value="ECO:0007669"/>
    <property type="project" value="InterPro"/>
</dbReference>
<name>A0A6I6FBL1_9ACTN</name>
<dbReference type="SMART" id="SM00448">
    <property type="entry name" value="REC"/>
    <property type="match status" value="1"/>
</dbReference>
<reference evidence="8 9" key="1">
    <citation type="submission" date="2018-12" db="EMBL/GenBank/DDBJ databases">
        <title>Complete genome sequence of Streptomyces ficellus NRRL8067, the producer of ficellomycin, feldamycin and nojirimycin.</title>
        <authorList>
            <person name="Zhang H."/>
            <person name="Yue R."/>
            <person name="Liu Y."/>
            <person name="Li M."/>
            <person name="Mu H."/>
            <person name="Zhang J."/>
        </authorList>
    </citation>
    <scope>NUCLEOTIDE SEQUENCE [LARGE SCALE GENOMIC DNA]</scope>
    <source>
        <strain evidence="8 9">NRRL 8067</strain>
    </source>
</reference>
<dbReference type="PRINTS" id="PR00038">
    <property type="entry name" value="HTHLUXR"/>
</dbReference>
<dbReference type="SMART" id="SM00421">
    <property type="entry name" value="HTH_LUXR"/>
    <property type="match status" value="1"/>
</dbReference>
<keyword evidence="4" id="KW-0804">Transcription</keyword>
<keyword evidence="3 8" id="KW-0238">DNA-binding</keyword>
<feature type="domain" description="Response regulatory" evidence="7">
    <location>
        <begin position="6"/>
        <end position="122"/>
    </location>
</feature>
<dbReference type="PANTHER" id="PTHR43214">
    <property type="entry name" value="TWO-COMPONENT RESPONSE REGULATOR"/>
    <property type="match status" value="1"/>
</dbReference>
<dbReference type="Pfam" id="PF00072">
    <property type="entry name" value="Response_reg"/>
    <property type="match status" value="1"/>
</dbReference>
<feature type="domain" description="HTH luxR-type" evidence="6">
    <location>
        <begin position="158"/>
        <end position="223"/>
    </location>
</feature>
<evidence type="ECO:0000256" key="1">
    <source>
        <dbReference type="ARBA" id="ARBA00022553"/>
    </source>
</evidence>
<organism evidence="8 9">
    <name type="scientific">Streptomyces ficellus</name>
    <dbReference type="NCBI Taxonomy" id="1977088"/>
    <lineage>
        <taxon>Bacteria</taxon>
        <taxon>Bacillati</taxon>
        <taxon>Actinomycetota</taxon>
        <taxon>Actinomycetes</taxon>
        <taxon>Kitasatosporales</taxon>
        <taxon>Streptomycetaceae</taxon>
        <taxon>Streptomyces</taxon>
    </lineage>
</organism>
<evidence type="ECO:0000256" key="2">
    <source>
        <dbReference type="ARBA" id="ARBA00023015"/>
    </source>
</evidence>
<sequence>MTEPLRVLLADDQTLVRTGFRMILGADGIDVVAEATNGAEAVEAVRRTRPDVVLMDIRMPEMDGLEATRRILTGAPGEPRVLILTTFDLDRYVYAALSAGASGFLLKDVTPEQLTAAVRTVRTGDALLAPAITRRLVQRFAGGDHRYSARHGDDTTALHRDLASLTPRELEVLGLLARGLSNAELATRLHLAEATVKTHVARILAKLGLRDRVQAVIVAYETGLVSAGAHEAVGQSTET</sequence>
<accession>A0A6I6FBL1</accession>
<evidence type="ECO:0000256" key="3">
    <source>
        <dbReference type="ARBA" id="ARBA00023125"/>
    </source>
</evidence>
<dbReference type="RefSeq" id="WP_156691371.1">
    <property type="nucleotide sequence ID" value="NZ_CP034279.1"/>
</dbReference>
<dbReference type="InterPro" id="IPR001789">
    <property type="entry name" value="Sig_transdc_resp-reg_receiver"/>
</dbReference>
<dbReference type="Gene3D" id="3.40.50.2300">
    <property type="match status" value="1"/>
</dbReference>
<evidence type="ECO:0000256" key="5">
    <source>
        <dbReference type="PROSITE-ProRule" id="PRU00169"/>
    </source>
</evidence>
<dbReference type="CDD" id="cd06170">
    <property type="entry name" value="LuxR_C_like"/>
    <property type="match status" value="1"/>
</dbReference>
<dbReference type="PANTHER" id="PTHR43214:SF24">
    <property type="entry name" value="TRANSCRIPTIONAL REGULATORY PROTEIN NARL-RELATED"/>
    <property type="match status" value="1"/>
</dbReference>
<dbReference type="CDD" id="cd17535">
    <property type="entry name" value="REC_NarL-like"/>
    <property type="match status" value="1"/>
</dbReference>
<gene>
    <name evidence="8" type="ORF">EIZ62_04280</name>
</gene>
<dbReference type="Proteomes" id="UP000422572">
    <property type="component" value="Chromosome"/>
</dbReference>
<dbReference type="GO" id="GO:0000160">
    <property type="term" value="P:phosphorelay signal transduction system"/>
    <property type="evidence" value="ECO:0007669"/>
    <property type="project" value="InterPro"/>
</dbReference>
<dbReference type="OrthoDB" id="9808843at2"/>
<dbReference type="InterPro" id="IPR058245">
    <property type="entry name" value="NreC/VraR/RcsB-like_REC"/>
</dbReference>
<evidence type="ECO:0000313" key="8">
    <source>
        <dbReference type="EMBL" id="QGV77552.1"/>
    </source>
</evidence>
<keyword evidence="9" id="KW-1185">Reference proteome</keyword>
<evidence type="ECO:0000259" key="6">
    <source>
        <dbReference type="PROSITE" id="PS50043"/>
    </source>
</evidence>
<dbReference type="PROSITE" id="PS50110">
    <property type="entry name" value="RESPONSE_REGULATORY"/>
    <property type="match status" value="1"/>
</dbReference>
<feature type="modified residue" description="4-aspartylphosphate" evidence="5">
    <location>
        <position position="56"/>
    </location>
</feature>
<keyword evidence="1 5" id="KW-0597">Phosphoprotein</keyword>
<dbReference type="InterPro" id="IPR000792">
    <property type="entry name" value="Tscrpt_reg_LuxR_C"/>
</dbReference>
<evidence type="ECO:0000313" key="9">
    <source>
        <dbReference type="Proteomes" id="UP000422572"/>
    </source>
</evidence>
<dbReference type="AlphaFoldDB" id="A0A6I6FBL1"/>
<evidence type="ECO:0000256" key="4">
    <source>
        <dbReference type="ARBA" id="ARBA00023163"/>
    </source>
</evidence>
<dbReference type="InterPro" id="IPR011006">
    <property type="entry name" value="CheY-like_superfamily"/>
</dbReference>
<dbReference type="KEGG" id="sfic:EIZ62_04280"/>
<protein>
    <submittedName>
        <fullName evidence="8">DNA-binding response regulator</fullName>
    </submittedName>
</protein>